<feature type="compositionally biased region" description="Polar residues" evidence="1">
    <location>
        <begin position="42"/>
        <end position="63"/>
    </location>
</feature>
<evidence type="ECO:0000256" key="1">
    <source>
        <dbReference type="SAM" id="MobiDB-lite"/>
    </source>
</evidence>
<proteinExistence type="predicted"/>
<feature type="compositionally biased region" description="Low complexity" evidence="1">
    <location>
        <begin position="95"/>
        <end position="107"/>
    </location>
</feature>
<dbReference type="GeneID" id="6350478"/>
<dbReference type="InParanoid" id="B2WQ96"/>
<dbReference type="KEGG" id="ptrr:6350478"/>
<dbReference type="OMA" id="GTFSRCF"/>
<gene>
    <name evidence="2" type="ORF">PTRG_12156</name>
</gene>
<dbReference type="STRING" id="426418.B2WQ96"/>
<dbReference type="HOGENOM" id="CLU_059602_0_0_1"/>
<dbReference type="AlphaFoldDB" id="B2WQ96"/>
<feature type="compositionally biased region" description="Basic and acidic residues" evidence="1">
    <location>
        <begin position="66"/>
        <end position="75"/>
    </location>
</feature>
<evidence type="ECO:0000313" key="3">
    <source>
        <dbReference type="Proteomes" id="UP000001471"/>
    </source>
</evidence>
<dbReference type="Proteomes" id="UP000001471">
    <property type="component" value="Unassembled WGS sequence"/>
</dbReference>
<organism evidence="2 3">
    <name type="scientific">Pyrenophora tritici-repentis (strain Pt-1C-BFP)</name>
    <name type="common">Wheat tan spot fungus</name>
    <name type="synonym">Drechslera tritici-repentis</name>
    <dbReference type="NCBI Taxonomy" id="426418"/>
    <lineage>
        <taxon>Eukaryota</taxon>
        <taxon>Fungi</taxon>
        <taxon>Dikarya</taxon>
        <taxon>Ascomycota</taxon>
        <taxon>Pezizomycotina</taxon>
        <taxon>Dothideomycetes</taxon>
        <taxon>Pleosporomycetidae</taxon>
        <taxon>Pleosporales</taxon>
        <taxon>Pleosporineae</taxon>
        <taxon>Pleosporaceae</taxon>
        <taxon>Pyrenophora</taxon>
    </lineage>
</organism>
<dbReference type="eggNOG" id="ENOG502SDD8">
    <property type="taxonomic scope" value="Eukaryota"/>
</dbReference>
<reference evidence="3" key="1">
    <citation type="journal article" date="2013" name="G3 (Bethesda)">
        <title>Comparative genomics of a plant-pathogenic fungus, Pyrenophora tritici-repentis, reveals transduplication and the impact of repeat elements on pathogenicity and population divergence.</title>
        <authorList>
            <person name="Manning V.A."/>
            <person name="Pandelova I."/>
            <person name="Dhillon B."/>
            <person name="Wilhelm L.J."/>
            <person name="Goodwin S.B."/>
            <person name="Berlin A.M."/>
            <person name="Figueroa M."/>
            <person name="Freitag M."/>
            <person name="Hane J.K."/>
            <person name="Henrissat B."/>
            <person name="Holman W.H."/>
            <person name="Kodira C.D."/>
            <person name="Martin J."/>
            <person name="Oliver R.P."/>
            <person name="Robbertse B."/>
            <person name="Schackwitz W."/>
            <person name="Schwartz D.C."/>
            <person name="Spatafora J.W."/>
            <person name="Turgeon B.G."/>
            <person name="Yandava C."/>
            <person name="Young S."/>
            <person name="Zhou S."/>
            <person name="Zeng Q."/>
            <person name="Grigoriev I.V."/>
            <person name="Ma L.-J."/>
            <person name="Ciuffetti L.M."/>
        </authorList>
    </citation>
    <scope>NUCLEOTIDE SEQUENCE [LARGE SCALE GENOMIC DNA]</scope>
    <source>
        <strain evidence="3">Pt-1C-BFP</strain>
    </source>
</reference>
<feature type="region of interest" description="Disordered" evidence="1">
    <location>
        <begin position="28"/>
        <end position="119"/>
    </location>
</feature>
<protein>
    <submittedName>
        <fullName evidence="2">Uncharacterized protein</fullName>
    </submittedName>
</protein>
<dbReference type="EMBL" id="DS231653">
    <property type="protein sequence ID" value="EDU47349.1"/>
    <property type="molecule type" value="Genomic_DNA"/>
</dbReference>
<name>B2WQ96_PYRTR</name>
<accession>B2WQ96</accession>
<dbReference type="OrthoDB" id="2103031at2759"/>
<sequence>MTILTTEVQVYCCRVIELRQCFHHPRNIPAHAPREKKKRPNHANSNMGWIWSSDNSANGQDQLDPSLRDFLKKEAPTGPKPTLPSAPKEKPAAPPTSTQSQPQTPAQPEKPFVPPQSQFQDGRYADLWKNYTPQDILNNRGKSEQDRLRDLVDAYNDRKASIGRVAMENCALEYMEQFECFRHPTTWWSKGTMCIAESRKFNRCYGIQSKFLKALGYMTMDARTPEEDERIQMHADKLYQQMLQQEAEIEKAKAEGRPEPKFESVLSKRNVAQAMGGVASSTTVPVAETSKSSVSDDNDIWSQIRPEARKEYEKKLAKMSPEEREIERMAVEGEIKAQTGVTKQLEQTFIEERVARMKRREAGQATFGDTIKTLWGWG</sequence>
<evidence type="ECO:0000313" key="2">
    <source>
        <dbReference type="EMBL" id="EDU47349.1"/>
    </source>
</evidence>